<proteinExistence type="predicted"/>
<name>A0A6H1ZTY2_9ZZZZ</name>
<dbReference type="EMBL" id="MT142126">
    <property type="protein sequence ID" value="QJA74878.1"/>
    <property type="molecule type" value="Genomic_DNA"/>
</dbReference>
<reference evidence="1" key="1">
    <citation type="submission" date="2020-03" db="EMBL/GenBank/DDBJ databases">
        <title>The deep terrestrial virosphere.</title>
        <authorList>
            <person name="Holmfeldt K."/>
            <person name="Nilsson E."/>
            <person name="Simone D."/>
            <person name="Lopez-Fernandez M."/>
            <person name="Wu X."/>
            <person name="de Brujin I."/>
            <person name="Lundin D."/>
            <person name="Andersson A."/>
            <person name="Bertilsson S."/>
            <person name="Dopson M."/>
        </authorList>
    </citation>
    <scope>NUCLEOTIDE SEQUENCE</scope>
    <source>
        <strain evidence="2">MM415A01915</strain>
        <strain evidence="3">MM415B02528</strain>
        <strain evidence="1">TM448A01894</strain>
        <strain evidence="4">TM448B01938</strain>
    </source>
</reference>
<evidence type="ECO:0000313" key="4">
    <source>
        <dbReference type="EMBL" id="QJI00406.1"/>
    </source>
</evidence>
<protein>
    <submittedName>
        <fullName evidence="1">Uncharacterized protein</fullName>
    </submittedName>
</protein>
<accession>A0A6H1ZTY2</accession>
<gene>
    <name evidence="2" type="ORF">MM415A01915_0013</name>
    <name evidence="3" type="ORF">MM415B02528_0012</name>
    <name evidence="1" type="ORF">TM448A01894_0014</name>
    <name evidence="4" type="ORF">TM448B01938_0010</name>
</gene>
<evidence type="ECO:0000313" key="2">
    <source>
        <dbReference type="EMBL" id="QJA74878.1"/>
    </source>
</evidence>
<dbReference type="EMBL" id="MT144849">
    <property type="protein sequence ID" value="QJI00406.1"/>
    <property type="molecule type" value="Genomic_DNA"/>
</dbReference>
<evidence type="ECO:0000313" key="3">
    <source>
        <dbReference type="EMBL" id="QJA89567.1"/>
    </source>
</evidence>
<dbReference type="EMBL" id="MT144217">
    <property type="protein sequence ID" value="QJA50777.1"/>
    <property type="molecule type" value="Genomic_DNA"/>
</dbReference>
<dbReference type="AlphaFoldDB" id="A0A6H1ZTY2"/>
<dbReference type="EMBL" id="MT142854">
    <property type="protein sequence ID" value="QJA89567.1"/>
    <property type="molecule type" value="Genomic_DNA"/>
</dbReference>
<sequence length="213" mass="24280">MSEDNGQLTFYNETDANKLANIFKQTQKQHTRISEMKTPSGVIEELMGFDYVKLGYMKGIADKEFPGWSWIIIKYEAVGNQAFTVHGRLKWFDNGIIRTGDMVAGHRIQKLKDGVSYLNIGNDLKSANTDCLKKAFNTYMNIADDVYKKMFPMISIAKGEELLQLAKIVGQEQYDKINSLIQEGIISNENFDSSVEKLQQLIKEKTESERSND</sequence>
<organism evidence="1">
    <name type="scientific">viral metagenome</name>
    <dbReference type="NCBI Taxonomy" id="1070528"/>
    <lineage>
        <taxon>unclassified sequences</taxon>
        <taxon>metagenomes</taxon>
        <taxon>organismal metagenomes</taxon>
    </lineage>
</organism>
<evidence type="ECO:0000313" key="1">
    <source>
        <dbReference type="EMBL" id="QJA50777.1"/>
    </source>
</evidence>